<dbReference type="VEuPathDB" id="TrichDB:TVAGG3_0657600"/>
<feature type="region of interest" description="Disordered" evidence="1">
    <location>
        <begin position="390"/>
        <end position="414"/>
    </location>
</feature>
<dbReference type="InParanoid" id="A2EZI3"/>
<feature type="transmembrane region" description="Helical" evidence="2">
    <location>
        <begin position="285"/>
        <end position="308"/>
    </location>
</feature>
<protein>
    <submittedName>
        <fullName evidence="3">Uncharacterized protein</fullName>
    </submittedName>
</protein>
<dbReference type="EMBL" id="DS113552">
    <property type="protein sequence ID" value="EAY01949.1"/>
    <property type="molecule type" value="Genomic_DNA"/>
</dbReference>
<accession>A2EZI3</accession>
<reference evidence="3" key="2">
    <citation type="journal article" date="2007" name="Science">
        <title>Draft genome sequence of the sexually transmitted pathogen Trichomonas vaginalis.</title>
        <authorList>
            <person name="Carlton J.M."/>
            <person name="Hirt R.P."/>
            <person name="Silva J.C."/>
            <person name="Delcher A.L."/>
            <person name="Schatz M."/>
            <person name="Zhao Q."/>
            <person name="Wortman J.R."/>
            <person name="Bidwell S.L."/>
            <person name="Alsmark U.C.M."/>
            <person name="Besteiro S."/>
            <person name="Sicheritz-Ponten T."/>
            <person name="Noel C.J."/>
            <person name="Dacks J.B."/>
            <person name="Foster P.G."/>
            <person name="Simillion C."/>
            <person name="Van de Peer Y."/>
            <person name="Miranda-Saavedra D."/>
            <person name="Barton G.J."/>
            <person name="Westrop G.D."/>
            <person name="Mueller S."/>
            <person name="Dessi D."/>
            <person name="Fiori P.L."/>
            <person name="Ren Q."/>
            <person name="Paulsen I."/>
            <person name="Zhang H."/>
            <person name="Bastida-Corcuera F.D."/>
            <person name="Simoes-Barbosa A."/>
            <person name="Brown M.T."/>
            <person name="Hayes R.D."/>
            <person name="Mukherjee M."/>
            <person name="Okumura C.Y."/>
            <person name="Schneider R."/>
            <person name="Smith A.J."/>
            <person name="Vanacova S."/>
            <person name="Villalvazo M."/>
            <person name="Haas B.J."/>
            <person name="Pertea M."/>
            <person name="Feldblyum T.V."/>
            <person name="Utterback T.R."/>
            <person name="Shu C.L."/>
            <person name="Osoegawa K."/>
            <person name="de Jong P.J."/>
            <person name="Hrdy I."/>
            <person name="Horvathova L."/>
            <person name="Zubacova Z."/>
            <person name="Dolezal P."/>
            <person name="Malik S.B."/>
            <person name="Logsdon J.M. Jr."/>
            <person name="Henze K."/>
            <person name="Gupta A."/>
            <person name="Wang C.C."/>
            <person name="Dunne R.L."/>
            <person name="Upcroft J.A."/>
            <person name="Upcroft P."/>
            <person name="White O."/>
            <person name="Salzberg S.L."/>
            <person name="Tang P."/>
            <person name="Chiu C.-H."/>
            <person name="Lee Y.-S."/>
            <person name="Embley T.M."/>
            <person name="Coombs G.H."/>
            <person name="Mottram J.C."/>
            <person name="Tachezy J."/>
            <person name="Fraser-Liggett C.M."/>
            <person name="Johnson P.J."/>
        </authorList>
    </citation>
    <scope>NUCLEOTIDE SEQUENCE [LARGE SCALE GENOMIC DNA]</scope>
    <source>
        <strain evidence="3">G3</strain>
    </source>
</reference>
<dbReference type="Proteomes" id="UP000001542">
    <property type="component" value="Unassembled WGS sequence"/>
</dbReference>
<evidence type="ECO:0000313" key="4">
    <source>
        <dbReference type="Proteomes" id="UP000001542"/>
    </source>
</evidence>
<dbReference type="VEuPathDB" id="TrichDB:TVAG_048040"/>
<dbReference type="AlphaFoldDB" id="A2EZI3"/>
<keyword evidence="2" id="KW-1133">Transmembrane helix</keyword>
<organism evidence="3 4">
    <name type="scientific">Trichomonas vaginalis (strain ATCC PRA-98 / G3)</name>
    <dbReference type="NCBI Taxonomy" id="412133"/>
    <lineage>
        <taxon>Eukaryota</taxon>
        <taxon>Metamonada</taxon>
        <taxon>Parabasalia</taxon>
        <taxon>Trichomonadida</taxon>
        <taxon>Trichomonadidae</taxon>
        <taxon>Trichomonas</taxon>
    </lineage>
</organism>
<proteinExistence type="predicted"/>
<feature type="transmembrane region" description="Helical" evidence="2">
    <location>
        <begin position="320"/>
        <end position="344"/>
    </location>
</feature>
<name>A2EZI3_TRIV3</name>
<keyword evidence="2" id="KW-0472">Membrane</keyword>
<evidence type="ECO:0000256" key="1">
    <source>
        <dbReference type="SAM" id="MobiDB-lite"/>
    </source>
</evidence>
<keyword evidence="2" id="KW-0812">Transmembrane</keyword>
<evidence type="ECO:0000256" key="2">
    <source>
        <dbReference type="SAM" id="Phobius"/>
    </source>
</evidence>
<gene>
    <name evidence="3" type="ORF">TVAG_048040</name>
</gene>
<evidence type="ECO:0000313" key="3">
    <source>
        <dbReference type="EMBL" id="EAY01949.1"/>
    </source>
</evidence>
<sequence length="414" mass="46367">MDVRNDTTTKYNFNMYSAFPHFIKARGCAGIFAVGTNLYTEKCSFKSNKMIYGGSFDNAHDVGVDVMLYNEDEIPIFWYTVNDCFRDWHLSTSLIGKGYIQFVNNSDCTHNDSYPITETYNVSIPKATSSNAVSKIETSSVPDPTSYTFVATPITKLPMATTQSVNFSHASIYTKTTKFSYIPSLERTPPPTLHTTPIQTPEFTLFPSTPLPTLKPNETESIIETLTQILTTTKIIESSSTLVETNITEYTLTNTTSSTTAEETLTYFETYINSTIIRKTLISQVTFYVVPTSIYIITNVTYITIIYVEDNTHASSMKSSTVILISAIVIASIFCLALIGITLYRKSRDAPSTSSTFEETADLDDDPERTMTDIHFLEDDTPDIAVQNLGEDEMFEPTNQSNLEDDDKFLHGDF</sequence>
<reference evidence="3" key="1">
    <citation type="submission" date="2006-10" db="EMBL/GenBank/DDBJ databases">
        <authorList>
            <person name="Amadeo P."/>
            <person name="Zhao Q."/>
            <person name="Wortman J."/>
            <person name="Fraser-Liggett C."/>
            <person name="Carlton J."/>
        </authorList>
    </citation>
    <scope>NUCLEOTIDE SEQUENCE</scope>
    <source>
        <strain evidence="3">G3</strain>
    </source>
</reference>
<keyword evidence="4" id="KW-1185">Reference proteome</keyword>
<dbReference type="KEGG" id="tva:4759779"/>
<dbReference type="RefSeq" id="XP_001330464.1">
    <property type="nucleotide sequence ID" value="XM_001330429.1"/>
</dbReference>